<gene>
    <name evidence="1" type="ORF">HPBE_LOCUS23884</name>
</gene>
<dbReference type="InterPro" id="IPR052000">
    <property type="entry name" value="ETFRF1"/>
</dbReference>
<dbReference type="AlphaFoldDB" id="A0A183GMG4"/>
<name>A0A183GMG4_HELPZ</name>
<evidence type="ECO:0000313" key="1">
    <source>
        <dbReference type="EMBL" id="VDP41604.1"/>
    </source>
</evidence>
<evidence type="ECO:0000313" key="2">
    <source>
        <dbReference type="Proteomes" id="UP000050761"/>
    </source>
</evidence>
<accession>A0A3P8EAM6</accession>
<dbReference type="Proteomes" id="UP000050761">
    <property type="component" value="Unassembled WGS sequence"/>
</dbReference>
<keyword evidence="2" id="KW-1185">Reference proteome</keyword>
<reference evidence="3" key="2">
    <citation type="submission" date="2019-09" db="UniProtKB">
        <authorList>
            <consortium name="WormBaseParasite"/>
        </authorList>
    </citation>
    <scope>IDENTIFICATION</scope>
</reference>
<organism evidence="2 3">
    <name type="scientific">Heligmosomoides polygyrus</name>
    <name type="common">Parasitic roundworm</name>
    <dbReference type="NCBI Taxonomy" id="6339"/>
    <lineage>
        <taxon>Eukaryota</taxon>
        <taxon>Metazoa</taxon>
        <taxon>Ecdysozoa</taxon>
        <taxon>Nematoda</taxon>
        <taxon>Chromadorea</taxon>
        <taxon>Rhabditida</taxon>
        <taxon>Rhabditina</taxon>
        <taxon>Rhabditomorpha</taxon>
        <taxon>Strongyloidea</taxon>
        <taxon>Heligmosomidae</taxon>
        <taxon>Heligmosomoides</taxon>
    </lineage>
</organism>
<accession>A0A183GMG4</accession>
<dbReference type="EMBL" id="UZAH01035589">
    <property type="protein sequence ID" value="VDP41604.1"/>
    <property type="molecule type" value="Genomic_DNA"/>
</dbReference>
<sequence length="59" mass="7129">MKDIRLKSHTMIADFQDETDPKKIDELIGRAEFVVKEVEALYSLRKYRAMNQRYYEEES</sequence>
<protein>
    <submittedName>
        <fullName evidence="3">Phage protein</fullName>
    </submittedName>
</protein>
<dbReference type="OrthoDB" id="10258445at2759"/>
<dbReference type="WBParaSite" id="HPBE_0002388401-mRNA-1">
    <property type="protein sequence ID" value="HPBE_0002388401-mRNA-1"/>
    <property type="gene ID" value="HPBE_0002388401"/>
</dbReference>
<dbReference type="GO" id="GO:0005739">
    <property type="term" value="C:mitochondrion"/>
    <property type="evidence" value="ECO:0007669"/>
    <property type="project" value="TreeGrafter"/>
</dbReference>
<proteinExistence type="predicted"/>
<dbReference type="GO" id="GO:0090324">
    <property type="term" value="P:negative regulation of oxidative phosphorylation"/>
    <property type="evidence" value="ECO:0007669"/>
    <property type="project" value="InterPro"/>
</dbReference>
<reference evidence="1 2" key="1">
    <citation type="submission" date="2018-11" db="EMBL/GenBank/DDBJ databases">
        <authorList>
            <consortium name="Pathogen Informatics"/>
        </authorList>
    </citation>
    <scope>NUCLEOTIDE SEQUENCE [LARGE SCALE GENOMIC DNA]</scope>
</reference>
<dbReference type="PANTHER" id="PTHR21024">
    <property type="entry name" value="GROWTH HORMONE-INDUCIBLE SOLUBLE PROTEIN-RELATED"/>
    <property type="match status" value="1"/>
</dbReference>
<dbReference type="PANTHER" id="PTHR21024:SF0">
    <property type="entry name" value="ELECTRON TRANSFER FLAVOPROTEIN REGULATORY FACTOR 1"/>
    <property type="match status" value="1"/>
</dbReference>
<dbReference type="GO" id="GO:0022904">
    <property type="term" value="P:respiratory electron transport chain"/>
    <property type="evidence" value="ECO:0007669"/>
    <property type="project" value="TreeGrafter"/>
</dbReference>
<evidence type="ECO:0000313" key="3">
    <source>
        <dbReference type="WBParaSite" id="HPBE_0002388401-mRNA-1"/>
    </source>
</evidence>